<gene>
    <name evidence="1" type="ORF">M404DRAFT_111844</name>
</gene>
<dbReference type="AlphaFoldDB" id="A0A0C3IVV4"/>
<feature type="non-terminal residue" evidence="1">
    <location>
        <position position="1"/>
    </location>
</feature>
<name>A0A0C3IVV4_PISTI</name>
<dbReference type="HOGENOM" id="CLU_081367_1_1_1"/>
<dbReference type="EMBL" id="KN831992">
    <property type="protein sequence ID" value="KIO00958.1"/>
    <property type="molecule type" value="Genomic_DNA"/>
</dbReference>
<feature type="non-terminal residue" evidence="1">
    <location>
        <position position="169"/>
    </location>
</feature>
<keyword evidence="2" id="KW-1185">Reference proteome</keyword>
<accession>A0A0C3IVV4</accession>
<evidence type="ECO:0000313" key="2">
    <source>
        <dbReference type="Proteomes" id="UP000054217"/>
    </source>
</evidence>
<dbReference type="STRING" id="870435.A0A0C3IVV4"/>
<proteinExistence type="predicted"/>
<dbReference type="InParanoid" id="A0A0C3IVV4"/>
<dbReference type="Proteomes" id="UP000054217">
    <property type="component" value="Unassembled WGS sequence"/>
</dbReference>
<evidence type="ECO:0000313" key="1">
    <source>
        <dbReference type="EMBL" id="KIO00958.1"/>
    </source>
</evidence>
<reference evidence="1 2" key="1">
    <citation type="submission" date="2014-04" db="EMBL/GenBank/DDBJ databases">
        <authorList>
            <consortium name="DOE Joint Genome Institute"/>
            <person name="Kuo A."/>
            <person name="Kohler A."/>
            <person name="Costa M.D."/>
            <person name="Nagy L.G."/>
            <person name="Floudas D."/>
            <person name="Copeland A."/>
            <person name="Barry K.W."/>
            <person name="Cichocki N."/>
            <person name="Veneault-Fourrey C."/>
            <person name="LaButti K."/>
            <person name="Lindquist E.A."/>
            <person name="Lipzen A."/>
            <person name="Lundell T."/>
            <person name="Morin E."/>
            <person name="Murat C."/>
            <person name="Sun H."/>
            <person name="Tunlid A."/>
            <person name="Henrissat B."/>
            <person name="Grigoriev I.V."/>
            <person name="Hibbett D.S."/>
            <person name="Martin F."/>
            <person name="Nordberg H.P."/>
            <person name="Cantor M.N."/>
            <person name="Hua S.X."/>
        </authorList>
    </citation>
    <scope>NUCLEOTIDE SEQUENCE [LARGE SCALE GENOMIC DNA]</scope>
    <source>
        <strain evidence="1 2">Marx 270</strain>
    </source>
</reference>
<sequence>ICDIIHNTVLPLWFSSLPANFGHPSAGTIKADEWQMLITVHIPLALISLWGAPDVDELKLGNKANAYCSYIASYVGNLKQVHLTFNLHPNHHAAFHIYDYLILFGPVHSWWTFPFKCLISVLQCLPTNHKSGELEATMLCSYLRGACLCSWLSRLDCPSAVQECKVLLD</sequence>
<protein>
    <submittedName>
        <fullName evidence="1">Uncharacterized protein</fullName>
    </submittedName>
</protein>
<dbReference type="OrthoDB" id="3247418at2759"/>
<organism evidence="1 2">
    <name type="scientific">Pisolithus tinctorius Marx 270</name>
    <dbReference type="NCBI Taxonomy" id="870435"/>
    <lineage>
        <taxon>Eukaryota</taxon>
        <taxon>Fungi</taxon>
        <taxon>Dikarya</taxon>
        <taxon>Basidiomycota</taxon>
        <taxon>Agaricomycotina</taxon>
        <taxon>Agaricomycetes</taxon>
        <taxon>Agaricomycetidae</taxon>
        <taxon>Boletales</taxon>
        <taxon>Sclerodermatineae</taxon>
        <taxon>Pisolithaceae</taxon>
        <taxon>Pisolithus</taxon>
    </lineage>
</organism>
<reference evidence="2" key="2">
    <citation type="submission" date="2015-01" db="EMBL/GenBank/DDBJ databases">
        <title>Evolutionary Origins and Diversification of the Mycorrhizal Mutualists.</title>
        <authorList>
            <consortium name="DOE Joint Genome Institute"/>
            <consortium name="Mycorrhizal Genomics Consortium"/>
            <person name="Kohler A."/>
            <person name="Kuo A."/>
            <person name="Nagy L.G."/>
            <person name="Floudas D."/>
            <person name="Copeland A."/>
            <person name="Barry K.W."/>
            <person name="Cichocki N."/>
            <person name="Veneault-Fourrey C."/>
            <person name="LaButti K."/>
            <person name="Lindquist E.A."/>
            <person name="Lipzen A."/>
            <person name="Lundell T."/>
            <person name="Morin E."/>
            <person name="Murat C."/>
            <person name="Riley R."/>
            <person name="Ohm R."/>
            <person name="Sun H."/>
            <person name="Tunlid A."/>
            <person name="Henrissat B."/>
            <person name="Grigoriev I.V."/>
            <person name="Hibbett D.S."/>
            <person name="Martin F."/>
        </authorList>
    </citation>
    <scope>NUCLEOTIDE SEQUENCE [LARGE SCALE GENOMIC DNA]</scope>
    <source>
        <strain evidence="2">Marx 270</strain>
    </source>
</reference>